<gene>
    <name evidence="5" type="ORF">CCACVL1_10734</name>
</gene>
<dbReference type="OrthoDB" id="1432936at2759"/>
<dbReference type="Gramene" id="OMO84630">
    <property type="protein sequence ID" value="OMO84630"/>
    <property type="gene ID" value="CCACVL1_10734"/>
</dbReference>
<dbReference type="Pfam" id="PF22936">
    <property type="entry name" value="Pol_BBD"/>
    <property type="match status" value="1"/>
</dbReference>
<protein>
    <submittedName>
        <fullName evidence="5">Reverse transcriptase, RNA-dependent DNA polymerase</fullName>
    </submittedName>
</protein>
<reference evidence="5 6" key="1">
    <citation type="submission" date="2013-09" db="EMBL/GenBank/DDBJ databases">
        <title>Corchorus capsularis genome sequencing.</title>
        <authorList>
            <person name="Alam M."/>
            <person name="Haque M.S."/>
            <person name="Islam M.S."/>
            <person name="Emdad E.M."/>
            <person name="Islam M.M."/>
            <person name="Ahmed B."/>
            <person name="Halim A."/>
            <person name="Hossen Q.M.M."/>
            <person name="Hossain M.Z."/>
            <person name="Ahmed R."/>
            <person name="Khan M.M."/>
            <person name="Islam R."/>
            <person name="Rashid M.M."/>
            <person name="Khan S.A."/>
            <person name="Rahman M.S."/>
            <person name="Alam M."/>
        </authorList>
    </citation>
    <scope>NUCLEOTIDE SEQUENCE [LARGE SCALE GENOMIC DNA]</scope>
    <source>
        <strain evidence="6">cv. CVL-1</strain>
        <tissue evidence="5">Whole seedling</tissue>
    </source>
</reference>
<evidence type="ECO:0000259" key="3">
    <source>
        <dbReference type="Pfam" id="PF07727"/>
    </source>
</evidence>
<evidence type="ECO:0000256" key="1">
    <source>
        <dbReference type="ARBA" id="ARBA00022750"/>
    </source>
</evidence>
<dbReference type="Proteomes" id="UP000188268">
    <property type="component" value="Unassembled WGS sequence"/>
</dbReference>
<feature type="region of interest" description="Disordered" evidence="2">
    <location>
        <begin position="318"/>
        <end position="339"/>
    </location>
</feature>
<dbReference type="EMBL" id="AWWV01009707">
    <property type="protein sequence ID" value="OMO84630.1"/>
    <property type="molecule type" value="Genomic_DNA"/>
</dbReference>
<feature type="domain" description="Retrovirus-related Pol polyprotein from transposon TNT 1-94-like beta-barrel" evidence="4">
    <location>
        <begin position="340"/>
        <end position="418"/>
    </location>
</feature>
<evidence type="ECO:0000259" key="4">
    <source>
        <dbReference type="Pfam" id="PF22936"/>
    </source>
</evidence>
<dbReference type="InterPro" id="IPR054722">
    <property type="entry name" value="PolX-like_BBD"/>
</dbReference>
<feature type="compositionally biased region" description="Polar residues" evidence="2">
    <location>
        <begin position="545"/>
        <end position="559"/>
    </location>
</feature>
<evidence type="ECO:0000256" key="2">
    <source>
        <dbReference type="SAM" id="MobiDB-lite"/>
    </source>
</evidence>
<keyword evidence="5" id="KW-0695">RNA-directed DNA polymerase</keyword>
<dbReference type="STRING" id="210143.A0A1R3IQ42"/>
<dbReference type="GO" id="GO:0003964">
    <property type="term" value="F:RNA-directed DNA polymerase activity"/>
    <property type="evidence" value="ECO:0007669"/>
    <property type="project" value="UniProtKB-KW"/>
</dbReference>
<feature type="compositionally biased region" description="Polar residues" evidence="2">
    <location>
        <begin position="264"/>
        <end position="292"/>
    </location>
</feature>
<dbReference type="InterPro" id="IPR043502">
    <property type="entry name" value="DNA/RNA_pol_sf"/>
</dbReference>
<proteinExistence type="predicted"/>
<evidence type="ECO:0000313" key="6">
    <source>
        <dbReference type="Proteomes" id="UP000188268"/>
    </source>
</evidence>
<feature type="compositionally biased region" description="Polar residues" evidence="2">
    <location>
        <begin position="318"/>
        <end position="338"/>
    </location>
</feature>
<feature type="region of interest" description="Disordered" evidence="2">
    <location>
        <begin position="264"/>
        <end position="295"/>
    </location>
</feature>
<keyword evidence="6" id="KW-1185">Reference proteome</keyword>
<dbReference type="PANTHER" id="PTHR47481">
    <property type="match status" value="1"/>
</dbReference>
<organism evidence="5 6">
    <name type="scientific">Corchorus capsularis</name>
    <name type="common">Jute</name>
    <dbReference type="NCBI Taxonomy" id="210143"/>
    <lineage>
        <taxon>Eukaryota</taxon>
        <taxon>Viridiplantae</taxon>
        <taxon>Streptophyta</taxon>
        <taxon>Embryophyta</taxon>
        <taxon>Tracheophyta</taxon>
        <taxon>Spermatophyta</taxon>
        <taxon>Magnoliopsida</taxon>
        <taxon>eudicotyledons</taxon>
        <taxon>Gunneridae</taxon>
        <taxon>Pentapetalae</taxon>
        <taxon>rosids</taxon>
        <taxon>malvids</taxon>
        <taxon>Malvales</taxon>
        <taxon>Malvaceae</taxon>
        <taxon>Grewioideae</taxon>
        <taxon>Apeibeae</taxon>
        <taxon>Corchorus</taxon>
    </lineage>
</organism>
<comment type="caution">
    <text evidence="5">The sequence shown here is derived from an EMBL/GenBank/DDBJ whole genome shotgun (WGS) entry which is preliminary data.</text>
</comment>
<name>A0A1R3IQ42_COCAP</name>
<feature type="region of interest" description="Disordered" evidence="2">
    <location>
        <begin position="538"/>
        <end position="559"/>
    </location>
</feature>
<keyword evidence="1" id="KW-0378">Hydrolase</keyword>
<dbReference type="InterPro" id="IPR013103">
    <property type="entry name" value="RVT_2"/>
</dbReference>
<dbReference type="AlphaFoldDB" id="A0A1R3IQ42"/>
<evidence type="ECO:0000313" key="5">
    <source>
        <dbReference type="EMBL" id="OMO84630.1"/>
    </source>
</evidence>
<accession>A0A1R3IQ42</accession>
<keyword evidence="1" id="KW-0064">Aspartyl protease</keyword>
<dbReference type="Pfam" id="PF14223">
    <property type="entry name" value="Retrotran_gag_2"/>
    <property type="match status" value="1"/>
</dbReference>
<dbReference type="Pfam" id="PF07727">
    <property type="entry name" value="RVT_2"/>
    <property type="match status" value="1"/>
</dbReference>
<feature type="domain" description="Reverse transcriptase Ty1/copia-type" evidence="3">
    <location>
        <begin position="650"/>
        <end position="892"/>
    </location>
</feature>
<keyword evidence="5" id="KW-0548">Nucleotidyltransferase</keyword>
<keyword evidence="1" id="KW-0645">Protease</keyword>
<sequence length="929" mass="102275">MAKIQKGRQIWKQVEKLQGEDTHGCWVARAWHDPRLPLGAHVDGLCAQGVALSPHVAIAHVLAGGMFRLALGAHVLCLAPHVVCLAAHKPAPPSQITETTAGVTKSVSNPDFELWNQQDQLLLHVLISSTSESVAPFIAFCQNSKQAWDKLNQMFANKSRSRMMSLQNKLCQPRGGKSVSEYLQFLRIVADDLALINSPVSEDDLVIFALNGVGSEYKELAAGIKARESSISYEELVDKMLDYETFLQKQDFLSDQSVMTAHVAQKSSNLSGGHSQQNNRSFSQPQTPSQKRGSAKIVYQYCEKPGHTAKQCYKIRPRSSQNKAQANHATSSTTQKQSPWLADTGASHHVCNKLENLDISHPYGGTDELFVGNGTGLPITHAGSSTLTTSARSFKLHNVLCVPDANTKLVSVSKFCQQNHVSCEFFPCCFLVKDLNSRIPLARGPNRNGVYEFPAAEPLLQPKALALVGIKTTPQIWHQRLGHPASPVLQSMIKNFSLSCSHVSLHGLFVTHSSPQSPTLADLLSDFPVTAPIVSSPGTAAAHGNSHSSEQLVSSSTDSLAETNMVSTNSIPTDFVSQIVALSMPSSNPSTRTYPMITRSQNQIFKPKVLYTATKHPIPSTIEPGSAIQAIKSKHWKHAMLQELQALHENNTLTLVPPPSNRTIIGCKWVFRIKTNPDGTFSRYKARLVAKGFTQQAGLDYKETFSPVVKPVTVRLVLSIAVSNNWGLHQLDVNNAFLQGELTEEIYMQQPHLFHDKSFSKHVCKLNKAIYGLKQAPRAWYHALSTFLLAYGFKNSTADASLFIYHSDEIITYMLVYVDDIIVTGNDSHFLHKFIHALSDKFSLKDLGTLNYFLGVQVQSTSQGLFLSQKKYILDLLESTNMSGAKPDTTPLSSSTALTLHDGTASTDQSEYRRIVGSLQYLSLTRKRN</sequence>
<dbReference type="SUPFAM" id="SSF56672">
    <property type="entry name" value="DNA/RNA polymerases"/>
    <property type="match status" value="1"/>
</dbReference>
<keyword evidence="5" id="KW-0808">Transferase</keyword>
<dbReference type="PANTHER" id="PTHR47481:SF22">
    <property type="entry name" value="RETROTRANSPOSON GAG DOMAIN-CONTAINING PROTEIN"/>
    <property type="match status" value="1"/>
</dbReference>
<dbReference type="GO" id="GO:0004190">
    <property type="term" value="F:aspartic-type endopeptidase activity"/>
    <property type="evidence" value="ECO:0007669"/>
    <property type="project" value="UniProtKB-KW"/>
</dbReference>